<sequence length="122" mass="13974">MSRIESDCFGSDQIRSGRVGRPKFVRLEAVWGLWPSFAKSLSQCGRPRNNMLNHKEKNPSPHIGILFSVVWQKDVSFRNYFNGELKMKKGIMKCELTCVNFPEQIGRSTIQTGRHFPAYPGL</sequence>
<dbReference type="Proteomes" id="UP000024404">
    <property type="component" value="Unassembled WGS sequence"/>
</dbReference>
<name>A0A8R1TYC8_ONCVO</name>
<evidence type="ECO:0000313" key="2">
    <source>
        <dbReference type="Proteomes" id="UP000024404"/>
    </source>
</evidence>
<accession>A0A8R1TYC8</accession>
<evidence type="ECO:0000313" key="1">
    <source>
        <dbReference type="EnsemblMetazoa" id="OVOC799.1"/>
    </source>
</evidence>
<proteinExistence type="predicted"/>
<dbReference type="EnsemblMetazoa" id="OVOC799.1">
    <property type="protein sequence ID" value="OVOC799.1"/>
    <property type="gene ID" value="WBGene00237608"/>
</dbReference>
<reference evidence="2" key="1">
    <citation type="submission" date="2013-10" db="EMBL/GenBank/DDBJ databases">
        <title>Genome sequencing of Onchocerca volvulus.</title>
        <authorList>
            <person name="Cotton J."/>
            <person name="Tsai J."/>
            <person name="Stanley E."/>
            <person name="Tracey A."/>
            <person name="Holroyd N."/>
            <person name="Lustigman S."/>
            <person name="Berriman M."/>
        </authorList>
    </citation>
    <scope>NUCLEOTIDE SEQUENCE</scope>
</reference>
<dbReference type="EMBL" id="CMVM020000021">
    <property type="status" value="NOT_ANNOTATED_CDS"/>
    <property type="molecule type" value="Genomic_DNA"/>
</dbReference>
<organism evidence="1 2">
    <name type="scientific">Onchocerca volvulus</name>
    <dbReference type="NCBI Taxonomy" id="6282"/>
    <lineage>
        <taxon>Eukaryota</taxon>
        <taxon>Metazoa</taxon>
        <taxon>Ecdysozoa</taxon>
        <taxon>Nematoda</taxon>
        <taxon>Chromadorea</taxon>
        <taxon>Rhabditida</taxon>
        <taxon>Spirurina</taxon>
        <taxon>Spiruromorpha</taxon>
        <taxon>Filarioidea</taxon>
        <taxon>Onchocercidae</taxon>
        <taxon>Onchocerca</taxon>
    </lineage>
</organism>
<protein>
    <submittedName>
        <fullName evidence="1">Uncharacterized protein</fullName>
    </submittedName>
</protein>
<dbReference type="AlphaFoldDB" id="A0A8R1TYC8"/>
<reference evidence="1" key="2">
    <citation type="submission" date="2022-06" db="UniProtKB">
        <authorList>
            <consortium name="EnsemblMetazoa"/>
        </authorList>
    </citation>
    <scope>IDENTIFICATION</scope>
</reference>
<keyword evidence="2" id="KW-1185">Reference proteome</keyword>